<dbReference type="AlphaFoldDB" id="A0A5B6V0B8"/>
<dbReference type="EMBL" id="SMMG02000009">
    <property type="protein sequence ID" value="KAA3462567.1"/>
    <property type="molecule type" value="Genomic_DNA"/>
</dbReference>
<organism evidence="1 2">
    <name type="scientific">Gossypium australe</name>
    <dbReference type="NCBI Taxonomy" id="47621"/>
    <lineage>
        <taxon>Eukaryota</taxon>
        <taxon>Viridiplantae</taxon>
        <taxon>Streptophyta</taxon>
        <taxon>Embryophyta</taxon>
        <taxon>Tracheophyta</taxon>
        <taxon>Spermatophyta</taxon>
        <taxon>Magnoliopsida</taxon>
        <taxon>eudicotyledons</taxon>
        <taxon>Gunneridae</taxon>
        <taxon>Pentapetalae</taxon>
        <taxon>rosids</taxon>
        <taxon>malvids</taxon>
        <taxon>Malvales</taxon>
        <taxon>Malvaceae</taxon>
        <taxon>Malvoideae</taxon>
        <taxon>Gossypium</taxon>
    </lineage>
</organism>
<sequence>MHQPLGGCTANLGRFWHIGRGKVASKIAAMLKVRVLQDTQDIESRETVKVKGGYAMIVVTLRICNARRHKASVAETKLTAISTWCLDGRLLLQ</sequence>
<gene>
    <name evidence="1" type="primary">rnf2</name>
    <name evidence="1" type="ORF">EPI10_029043</name>
</gene>
<keyword evidence="2" id="KW-1185">Reference proteome</keyword>
<evidence type="ECO:0000313" key="1">
    <source>
        <dbReference type="EMBL" id="KAA3462567.1"/>
    </source>
</evidence>
<accession>A0A5B6V0B8</accession>
<protein>
    <submittedName>
        <fullName evidence="1">Ring 1b</fullName>
    </submittedName>
</protein>
<evidence type="ECO:0000313" key="2">
    <source>
        <dbReference type="Proteomes" id="UP000325315"/>
    </source>
</evidence>
<comment type="caution">
    <text evidence="1">The sequence shown here is derived from an EMBL/GenBank/DDBJ whole genome shotgun (WGS) entry which is preliminary data.</text>
</comment>
<dbReference type="OrthoDB" id="337575at2759"/>
<dbReference type="Proteomes" id="UP000325315">
    <property type="component" value="Unassembled WGS sequence"/>
</dbReference>
<proteinExistence type="predicted"/>
<reference evidence="2" key="1">
    <citation type="journal article" date="2019" name="Plant Biotechnol. J.">
        <title>Genome sequencing of the Australian wild diploid species Gossypium australe highlights disease resistance and delayed gland morphogenesis.</title>
        <authorList>
            <person name="Cai Y."/>
            <person name="Cai X."/>
            <person name="Wang Q."/>
            <person name="Wang P."/>
            <person name="Zhang Y."/>
            <person name="Cai C."/>
            <person name="Xu Y."/>
            <person name="Wang K."/>
            <person name="Zhou Z."/>
            <person name="Wang C."/>
            <person name="Geng S."/>
            <person name="Li B."/>
            <person name="Dong Q."/>
            <person name="Hou Y."/>
            <person name="Wang H."/>
            <person name="Ai P."/>
            <person name="Liu Z."/>
            <person name="Yi F."/>
            <person name="Sun M."/>
            <person name="An G."/>
            <person name="Cheng J."/>
            <person name="Zhang Y."/>
            <person name="Shi Q."/>
            <person name="Xie Y."/>
            <person name="Shi X."/>
            <person name="Chang Y."/>
            <person name="Huang F."/>
            <person name="Chen Y."/>
            <person name="Hong S."/>
            <person name="Mi L."/>
            <person name="Sun Q."/>
            <person name="Zhang L."/>
            <person name="Zhou B."/>
            <person name="Peng R."/>
            <person name="Zhang X."/>
            <person name="Liu F."/>
        </authorList>
    </citation>
    <scope>NUCLEOTIDE SEQUENCE [LARGE SCALE GENOMIC DNA]</scope>
    <source>
        <strain evidence="2">cv. PA1801</strain>
    </source>
</reference>
<name>A0A5B6V0B8_9ROSI</name>